<feature type="compositionally biased region" description="Pro residues" evidence="1">
    <location>
        <begin position="10"/>
        <end position="23"/>
    </location>
</feature>
<dbReference type="RefSeq" id="WP_204021973.1">
    <property type="nucleotide sequence ID" value="NZ_BOOW01000007.1"/>
</dbReference>
<feature type="transmembrane region" description="Helical" evidence="2">
    <location>
        <begin position="282"/>
        <end position="301"/>
    </location>
</feature>
<feature type="transmembrane region" description="Helical" evidence="2">
    <location>
        <begin position="248"/>
        <end position="276"/>
    </location>
</feature>
<dbReference type="PANTHER" id="PTHR33133:SF1">
    <property type="entry name" value="EXPRESSED PROTEIN-RELATED"/>
    <property type="match status" value="1"/>
</dbReference>
<dbReference type="Proteomes" id="UP000606172">
    <property type="component" value="Unassembled WGS sequence"/>
</dbReference>
<keyword evidence="2" id="KW-0472">Membrane</keyword>
<evidence type="ECO:0000313" key="5">
    <source>
        <dbReference type="Proteomes" id="UP000606172"/>
    </source>
</evidence>
<dbReference type="PANTHER" id="PTHR33133">
    <property type="entry name" value="OS08G0107100 PROTEIN-RELATED"/>
    <property type="match status" value="1"/>
</dbReference>
<keyword evidence="2" id="KW-1133">Transmembrane helix</keyword>
<feature type="compositionally biased region" description="Pro residues" evidence="1">
    <location>
        <begin position="43"/>
        <end position="58"/>
    </location>
</feature>
<protein>
    <recommendedName>
        <fullName evidence="3">DUF7847 domain-containing protein</fullName>
    </recommendedName>
</protein>
<name>A0A919RCR4_9ACTN</name>
<dbReference type="EMBL" id="BOOW01000007">
    <property type="protein sequence ID" value="GII91047.1"/>
    <property type="molecule type" value="Genomic_DNA"/>
</dbReference>
<feature type="transmembrane region" description="Helical" evidence="2">
    <location>
        <begin position="335"/>
        <end position="356"/>
    </location>
</feature>
<proteinExistence type="predicted"/>
<comment type="caution">
    <text evidence="4">The sequence shown here is derived from an EMBL/GenBank/DDBJ whole genome shotgun (WGS) entry which is preliminary data.</text>
</comment>
<feature type="compositionally biased region" description="Low complexity" evidence="1">
    <location>
        <begin position="59"/>
        <end position="70"/>
    </location>
</feature>
<dbReference type="AlphaFoldDB" id="A0A919RCR4"/>
<evidence type="ECO:0000256" key="2">
    <source>
        <dbReference type="SAM" id="Phobius"/>
    </source>
</evidence>
<feature type="region of interest" description="Disordered" evidence="1">
    <location>
        <begin position="1"/>
        <end position="106"/>
    </location>
</feature>
<dbReference type="Pfam" id="PF25231">
    <property type="entry name" value="DUF7847"/>
    <property type="match status" value="1"/>
</dbReference>
<keyword evidence="5" id="KW-1185">Reference proteome</keyword>
<sequence length="455" mass="47382">MSDGHGSTPEPTPGWAPQQPPPYGGQGPSPWTAPGSPQSNSPQGPPTPPQQPAHPGHPGPATGDTGGAQPYPTSPNPYQLPGSPQQQPYPPQSYGQQPYGQQPYGQQQYARQPYGYGQAPEAPRPGIIPLRPLGLGDIYDGAIKLIRSNPKVVLGFSAALAALATLPIAVTQATSADVLNDPASVSQGALLDTLSDYLIGTGLSLVINFFAVTILGGVLTRILGRAVFGGSITLGEAWKLTVGRLPSLLLLALVTGLAVFIPPIALLLVLSVAVVAAGIGPAAFLGLMFLWLLIAIPYTLFLQTRFALAAPAVVLEGRSAFDAIGRSWNLVTGGFWPILGITVLTSVLVTILGLIIQLPFSLLGDLVAPEGSSGSLALYALLIAIGGTVASMIVYPFQAGVSGLLYADRRMRAEAFDLVLRTAAIEQQRQGWVHPSVDNLWHPSNSAAQRPPGAP</sequence>
<keyword evidence="2" id="KW-0812">Transmembrane</keyword>
<feature type="transmembrane region" description="Helical" evidence="2">
    <location>
        <begin position="376"/>
        <end position="406"/>
    </location>
</feature>
<feature type="compositionally biased region" description="Low complexity" evidence="1">
    <location>
        <begin position="28"/>
        <end position="42"/>
    </location>
</feature>
<organism evidence="4 5">
    <name type="scientific">Sinosporangium siamense</name>
    <dbReference type="NCBI Taxonomy" id="1367973"/>
    <lineage>
        <taxon>Bacteria</taxon>
        <taxon>Bacillati</taxon>
        <taxon>Actinomycetota</taxon>
        <taxon>Actinomycetes</taxon>
        <taxon>Streptosporangiales</taxon>
        <taxon>Streptosporangiaceae</taxon>
        <taxon>Sinosporangium</taxon>
    </lineage>
</organism>
<feature type="transmembrane region" description="Helical" evidence="2">
    <location>
        <begin position="152"/>
        <end position="170"/>
    </location>
</feature>
<accession>A0A919RCR4</accession>
<dbReference type="InterPro" id="IPR057169">
    <property type="entry name" value="DUF7847"/>
</dbReference>
<evidence type="ECO:0000256" key="1">
    <source>
        <dbReference type="SAM" id="MobiDB-lite"/>
    </source>
</evidence>
<feature type="domain" description="DUF7847" evidence="3">
    <location>
        <begin position="141"/>
        <end position="402"/>
    </location>
</feature>
<reference evidence="4" key="1">
    <citation type="submission" date="2021-01" db="EMBL/GenBank/DDBJ databases">
        <title>Whole genome shotgun sequence of Sinosporangium siamense NBRC 109515.</title>
        <authorList>
            <person name="Komaki H."/>
            <person name="Tamura T."/>
        </authorList>
    </citation>
    <scope>NUCLEOTIDE SEQUENCE</scope>
    <source>
        <strain evidence="4">NBRC 109515</strain>
    </source>
</reference>
<evidence type="ECO:0000313" key="4">
    <source>
        <dbReference type="EMBL" id="GII91047.1"/>
    </source>
</evidence>
<feature type="compositionally biased region" description="Low complexity" evidence="1">
    <location>
        <begin position="77"/>
        <end position="106"/>
    </location>
</feature>
<feature type="transmembrane region" description="Helical" evidence="2">
    <location>
        <begin position="197"/>
        <end position="219"/>
    </location>
</feature>
<gene>
    <name evidence="4" type="ORF">Ssi02_12780</name>
</gene>
<evidence type="ECO:0000259" key="3">
    <source>
        <dbReference type="Pfam" id="PF25231"/>
    </source>
</evidence>